<dbReference type="Gene3D" id="3.40.50.10330">
    <property type="entry name" value="Probable inorganic polyphosphate/atp-NAD kinase, domain 1"/>
    <property type="match status" value="1"/>
</dbReference>
<evidence type="ECO:0000313" key="3">
    <source>
        <dbReference type="Proteomes" id="UP000034487"/>
    </source>
</evidence>
<dbReference type="Pfam" id="PF00781">
    <property type="entry name" value="DAGK_cat"/>
    <property type="match status" value="1"/>
</dbReference>
<dbReference type="InterPro" id="IPR016064">
    <property type="entry name" value="NAD/diacylglycerol_kinase_sf"/>
</dbReference>
<dbReference type="InterPro" id="IPR017438">
    <property type="entry name" value="ATP-NAD_kinase_N"/>
</dbReference>
<accession>A0A0G1QHM1</accession>
<comment type="caution">
    <text evidence="2">The sequence shown here is derived from an EMBL/GenBank/DDBJ whole genome shotgun (WGS) entry which is preliminary data.</text>
</comment>
<organism evidence="2 3">
    <name type="scientific">Berkelbacteria bacterium GW2011_GWA2_46_7</name>
    <dbReference type="NCBI Taxonomy" id="1618335"/>
    <lineage>
        <taxon>Bacteria</taxon>
        <taxon>Candidatus Berkelbacteria</taxon>
    </lineage>
</organism>
<name>A0A0G1QHM1_9BACT</name>
<gene>
    <name evidence="2" type="ORF">UX60_C0003G0012</name>
</gene>
<reference evidence="2 3" key="1">
    <citation type="journal article" date="2015" name="Nature">
        <title>rRNA introns, odd ribosomes, and small enigmatic genomes across a large radiation of phyla.</title>
        <authorList>
            <person name="Brown C.T."/>
            <person name="Hug L.A."/>
            <person name="Thomas B.C."/>
            <person name="Sharon I."/>
            <person name="Castelle C.J."/>
            <person name="Singh A."/>
            <person name="Wilkins M.J."/>
            <person name="Williams K.H."/>
            <person name="Banfield J.F."/>
        </authorList>
    </citation>
    <scope>NUCLEOTIDE SEQUENCE [LARGE SCALE GENOMIC DNA]</scope>
</reference>
<evidence type="ECO:0000313" key="2">
    <source>
        <dbReference type="EMBL" id="KKU44494.1"/>
    </source>
</evidence>
<feature type="domain" description="DAGKc" evidence="1">
    <location>
        <begin position="5"/>
        <end position="112"/>
    </location>
</feature>
<dbReference type="AlphaFoldDB" id="A0A0G1QHM1"/>
<protein>
    <recommendedName>
        <fullName evidence="1">DAGKc domain-containing protein</fullName>
    </recommendedName>
</protein>
<evidence type="ECO:0000259" key="1">
    <source>
        <dbReference type="Pfam" id="PF00781"/>
    </source>
</evidence>
<dbReference type="Proteomes" id="UP000034487">
    <property type="component" value="Unassembled WGS sequence"/>
</dbReference>
<dbReference type="SUPFAM" id="SSF111331">
    <property type="entry name" value="NAD kinase/diacylglycerol kinase-like"/>
    <property type="match status" value="1"/>
</dbReference>
<proteinExistence type="predicted"/>
<dbReference type="EMBL" id="LCMV01000003">
    <property type="protein sequence ID" value="KKU44494.1"/>
    <property type="molecule type" value="Genomic_DNA"/>
</dbReference>
<dbReference type="GO" id="GO:0016301">
    <property type="term" value="F:kinase activity"/>
    <property type="evidence" value="ECO:0007669"/>
    <property type="project" value="InterPro"/>
</dbReference>
<sequence>MYYYIMEPPSSRAVRQTYQRLRDLLTNLGIAGEMMAASPARTPEELAMMGLERGYSTIVAVGGDAFVNYIAQTIIGQAVLGIIPIGEAQQSAELIGTNNMKTAAEFLKFRRLSTFNTVTADPDSLIFLDAVVEPPKLAKVSFVIDGKLRGYAYFNKMTVTRNLEIKIESQHLVEPKKFLGLFSTGGTVVKSLSQFHGRNVRLTTEPDLALLIDGRPVAKTPLQLRLNPNSLKVITKRGSIL</sequence>
<dbReference type="InterPro" id="IPR001206">
    <property type="entry name" value="Diacylglycerol_kinase_cat_dom"/>
</dbReference>